<keyword evidence="3" id="KW-0131">Cell cycle</keyword>
<dbReference type="EMBL" id="JAVDQF010000001">
    <property type="protein sequence ID" value="MDR6269086.1"/>
    <property type="molecule type" value="Genomic_DNA"/>
</dbReference>
<dbReference type="Pfam" id="PF04977">
    <property type="entry name" value="DivIC"/>
    <property type="match status" value="1"/>
</dbReference>
<organism evidence="3 4">
    <name type="scientific">Arthrobacter russicus</name>
    <dbReference type="NCBI Taxonomy" id="172040"/>
    <lineage>
        <taxon>Bacteria</taxon>
        <taxon>Bacillati</taxon>
        <taxon>Actinomycetota</taxon>
        <taxon>Actinomycetes</taxon>
        <taxon>Micrococcales</taxon>
        <taxon>Micrococcaceae</taxon>
        <taxon>Arthrobacter</taxon>
    </lineage>
</organism>
<keyword evidence="2" id="KW-0812">Transmembrane</keyword>
<comment type="caution">
    <text evidence="3">The sequence shown here is derived from an EMBL/GenBank/DDBJ whole genome shotgun (WGS) entry which is preliminary data.</text>
</comment>
<proteinExistence type="predicted"/>
<evidence type="ECO:0000256" key="2">
    <source>
        <dbReference type="SAM" id="Phobius"/>
    </source>
</evidence>
<feature type="compositionally biased region" description="Low complexity" evidence="1">
    <location>
        <begin position="22"/>
        <end position="39"/>
    </location>
</feature>
<sequence length="186" mass="19323">MPKAAVPKASAGQTETARAKPAETAAAAAAGTGRGAAPRSKPAGASRGSKPAGLKAAAEPVAAKSFSGRLVALIVVLLAVTVMLTPSVNTFLQQRSEIAALRADIAAKQQQQQDLKDNLSKWSDPAYIKQQARDRVSMMMPGETGYWVYGGDAAPATPEQPGTSVNPEGLPWVDGLWQSITRSANE</sequence>
<keyword evidence="4" id="KW-1185">Reference proteome</keyword>
<dbReference type="GO" id="GO:0051301">
    <property type="term" value="P:cell division"/>
    <property type="evidence" value="ECO:0007669"/>
    <property type="project" value="UniProtKB-KW"/>
</dbReference>
<accession>A0ABU1JB43</accession>
<feature type="region of interest" description="Disordered" evidence="1">
    <location>
        <begin position="1"/>
        <end position="51"/>
    </location>
</feature>
<evidence type="ECO:0000313" key="3">
    <source>
        <dbReference type="EMBL" id="MDR6269086.1"/>
    </source>
</evidence>
<evidence type="ECO:0000313" key="4">
    <source>
        <dbReference type="Proteomes" id="UP001185069"/>
    </source>
</evidence>
<keyword evidence="3" id="KW-0132">Cell division</keyword>
<keyword evidence="2" id="KW-0472">Membrane</keyword>
<keyword evidence="2" id="KW-1133">Transmembrane helix</keyword>
<gene>
    <name evidence="3" type="ORF">JOE69_001324</name>
</gene>
<name>A0ABU1JB43_9MICC</name>
<dbReference type="Proteomes" id="UP001185069">
    <property type="component" value="Unassembled WGS sequence"/>
</dbReference>
<reference evidence="3 4" key="1">
    <citation type="submission" date="2023-07" db="EMBL/GenBank/DDBJ databases">
        <title>Sequencing the genomes of 1000 actinobacteria strains.</title>
        <authorList>
            <person name="Klenk H.-P."/>
        </authorList>
    </citation>
    <scope>NUCLEOTIDE SEQUENCE [LARGE SCALE GENOMIC DNA]</scope>
    <source>
        <strain evidence="3 4">DSM 14555</strain>
    </source>
</reference>
<evidence type="ECO:0000256" key="1">
    <source>
        <dbReference type="SAM" id="MobiDB-lite"/>
    </source>
</evidence>
<protein>
    <submittedName>
        <fullName evidence="3">Cell division protein FtsB</fullName>
    </submittedName>
</protein>
<dbReference type="InterPro" id="IPR007060">
    <property type="entry name" value="FtsL/DivIC"/>
</dbReference>
<feature type="transmembrane region" description="Helical" evidence="2">
    <location>
        <begin position="70"/>
        <end position="92"/>
    </location>
</feature>